<evidence type="ECO:0000313" key="2">
    <source>
        <dbReference type="EMBL" id="KOO28115.1"/>
    </source>
</evidence>
<dbReference type="PANTHER" id="PTHR46014">
    <property type="entry name" value="TETRATRICOPEPTIDE REPEAT PROTEIN 1"/>
    <property type="match status" value="1"/>
</dbReference>
<evidence type="ECO:0000256" key="1">
    <source>
        <dbReference type="PROSITE-ProRule" id="PRU00339"/>
    </source>
</evidence>
<protein>
    <submittedName>
        <fullName evidence="2">Uncharacterized protein</fullName>
    </submittedName>
</protein>
<dbReference type="SUPFAM" id="SSF48452">
    <property type="entry name" value="TPR-like"/>
    <property type="match status" value="1"/>
</dbReference>
<accession>A0A0M0JNQ9</accession>
<dbReference type="InterPro" id="IPR052769">
    <property type="entry name" value="TPR_domain_protein"/>
</dbReference>
<comment type="caution">
    <text evidence="2">The sequence shown here is derived from an EMBL/GenBank/DDBJ whole genome shotgun (WGS) entry which is preliminary data.</text>
</comment>
<feature type="repeat" description="TPR" evidence="1">
    <location>
        <begin position="332"/>
        <end position="365"/>
    </location>
</feature>
<dbReference type="EMBL" id="JWZX01002618">
    <property type="protein sequence ID" value="KOO28115.1"/>
    <property type="molecule type" value="Genomic_DNA"/>
</dbReference>
<evidence type="ECO:0000313" key="3">
    <source>
        <dbReference type="Proteomes" id="UP000037460"/>
    </source>
</evidence>
<keyword evidence="3" id="KW-1185">Reference proteome</keyword>
<dbReference type="InterPro" id="IPR011990">
    <property type="entry name" value="TPR-like_helical_dom_sf"/>
</dbReference>
<sequence length="738" mass="78344">MPPSGTDATAGAAAASSQSLHSFSNAERLTAALPEWQLVKGFAVFERLDAPVGSSFVAIRHWWNESPAGTWLDFTPALVPSCTAGRLLLVTCESGDKPEAPLRGVGQAFAIALGERLAGRDAKLGKAGDEALKPPAGSVIEERAKVEVEQPAEQAAAIKVAPHPPPPCAPELLPAPSSAAAGGIEMISAPRPDSAAAAPTDKEGGRVSYGAVGDAVVEGQEVAGGAALTPHTLGNAEAIKARASALFRGGRLEDAEKLYMLAAEALTGAAIAAKERGNDAFKRGDVEAANEAYELGLEHLGLQVRKMHYYPDQAAAEFGRILRRQLPPTLIVALHSNRAATLLQLGRYKDAVEAATKALTEKPSDAKARLRRARAYRQMGGHVNLALSASEYAHALQLPSADAETVRALIEVWLERAPEMAPFVHEVRVAADKAGGRGAGGRMAIVAAERALCEALHNIGSPGDWARLGDCALGTAAAARAEGYGEDEGATGATGTVGAVGERRAAHARPNASASPLDGFGRPIHAARLLARRSMGLLVRAALQLTKRAFPDSDVEGARSLLRACAWIVGLQGSMETEDAVICTLHEEVLSDWSKEQRTSIIEVLSGPEPACIAAMQLVEALCRRRVANLQRLKHVMELGIRIFSFRTSARVRAVMVSLFAWAARDPSTRQYLFERYDEATLRPIRTAIKDYARHCKIDTWEVGLDHEDYAKETGLVLSDGGSLHIFNPGVHGSKAHR</sequence>
<dbReference type="InterPro" id="IPR019734">
    <property type="entry name" value="TPR_rpt"/>
</dbReference>
<organism evidence="2 3">
    <name type="scientific">Chrysochromulina tobinii</name>
    <dbReference type="NCBI Taxonomy" id="1460289"/>
    <lineage>
        <taxon>Eukaryota</taxon>
        <taxon>Haptista</taxon>
        <taxon>Haptophyta</taxon>
        <taxon>Prymnesiophyceae</taxon>
        <taxon>Prymnesiales</taxon>
        <taxon>Chrysochromulinaceae</taxon>
        <taxon>Chrysochromulina</taxon>
    </lineage>
</organism>
<proteinExistence type="predicted"/>
<gene>
    <name evidence="2" type="ORF">Ctob_002723</name>
</gene>
<dbReference type="Proteomes" id="UP000037460">
    <property type="component" value="Unassembled WGS sequence"/>
</dbReference>
<keyword evidence="1" id="KW-0802">TPR repeat</keyword>
<dbReference type="SMART" id="SM00028">
    <property type="entry name" value="TPR"/>
    <property type="match status" value="3"/>
</dbReference>
<dbReference type="PANTHER" id="PTHR46014:SF1">
    <property type="entry name" value="TETRATRICOPEPTIDE REPEAT PROTEIN 1"/>
    <property type="match status" value="1"/>
</dbReference>
<name>A0A0M0JNQ9_9EUKA</name>
<dbReference type="PROSITE" id="PS50005">
    <property type="entry name" value="TPR"/>
    <property type="match status" value="1"/>
</dbReference>
<reference evidence="3" key="1">
    <citation type="journal article" date="2015" name="PLoS Genet.">
        <title>Genome Sequence and Transcriptome Analyses of Chrysochromulina tobin: Metabolic Tools for Enhanced Algal Fitness in the Prominent Order Prymnesiales (Haptophyceae).</title>
        <authorList>
            <person name="Hovde B.T."/>
            <person name="Deodato C.R."/>
            <person name="Hunsperger H.M."/>
            <person name="Ryken S.A."/>
            <person name="Yost W."/>
            <person name="Jha R.K."/>
            <person name="Patterson J."/>
            <person name="Monnat R.J. Jr."/>
            <person name="Barlow S.B."/>
            <person name="Starkenburg S.R."/>
            <person name="Cattolico R.A."/>
        </authorList>
    </citation>
    <scope>NUCLEOTIDE SEQUENCE</scope>
    <source>
        <strain evidence="3">CCMP291</strain>
    </source>
</reference>
<dbReference type="AlphaFoldDB" id="A0A0M0JNQ9"/>
<dbReference type="OrthoDB" id="10620541at2759"/>
<dbReference type="Gene3D" id="1.25.40.10">
    <property type="entry name" value="Tetratricopeptide repeat domain"/>
    <property type="match status" value="1"/>
</dbReference>